<dbReference type="InterPro" id="IPR001012">
    <property type="entry name" value="UBX_dom"/>
</dbReference>
<comment type="caution">
    <text evidence="3">The sequence shown here is derived from an EMBL/GenBank/DDBJ whole genome shotgun (WGS) entry which is preliminary data.</text>
</comment>
<reference evidence="3" key="1">
    <citation type="submission" date="2020-09" db="EMBL/GenBank/DDBJ databases">
        <title>Genome-Enabled Discovery of Anthraquinone Biosynthesis in Senna tora.</title>
        <authorList>
            <person name="Kang S.-H."/>
            <person name="Pandey R.P."/>
            <person name="Lee C.-M."/>
            <person name="Sim J.-S."/>
            <person name="Jeong J.-T."/>
            <person name="Choi B.-S."/>
            <person name="Jung M."/>
            <person name="Ginzburg D."/>
            <person name="Zhao K."/>
            <person name="Won S.Y."/>
            <person name="Oh T.-J."/>
            <person name="Yu Y."/>
            <person name="Kim N.-H."/>
            <person name="Lee O.R."/>
            <person name="Lee T.-H."/>
            <person name="Bashyal P."/>
            <person name="Kim T.-S."/>
            <person name="Lee W.-H."/>
            <person name="Kawkins C."/>
            <person name="Kim C.-K."/>
            <person name="Kim J.S."/>
            <person name="Ahn B.O."/>
            <person name="Rhee S.Y."/>
            <person name="Sohng J.K."/>
        </authorList>
    </citation>
    <scope>NUCLEOTIDE SEQUENCE</scope>
    <source>
        <tissue evidence="3">Leaf</tissue>
    </source>
</reference>
<dbReference type="GO" id="GO:0005783">
    <property type="term" value="C:endoplasmic reticulum"/>
    <property type="evidence" value="ECO:0007669"/>
    <property type="project" value="TreeGrafter"/>
</dbReference>
<dbReference type="Pfam" id="PF00789">
    <property type="entry name" value="UBX"/>
    <property type="match status" value="1"/>
</dbReference>
<sequence>MASLPRSIMGGFSRIGRRRNHSLPSDFQPQHFQALDHHHHPEEWAFLDTFERQYGTVHPFFYACRLKEALKLAEEDKKLVFMYLHSPEHPYARSFCNETLRSEVVRQFLDVNFVCWGGVADGGEGLKMVATLRPPTFPFCAVIAPSSDGSLTLLQQIEGPVSASELVEILQRTMEEQGLAFGSTKSKQEEEFRAKQEEKIRADRRVREEQDAAYLAALQIDKEKEKVRNSPSKVEKPVDAKNARNYEKLKMNESATTTTKYQNKAVPKPKGGDHTQILIRFPNGERREQSFECRDKVQSIFSYIDSLGIAGIGNYRLVSNFPRKVYGVDQMRITLKDAGLYPKASLFLEPMPM</sequence>
<dbReference type="InterPro" id="IPR050730">
    <property type="entry name" value="UBX_domain-protein"/>
</dbReference>
<dbReference type="GO" id="GO:0036503">
    <property type="term" value="P:ERAD pathway"/>
    <property type="evidence" value="ECO:0007669"/>
    <property type="project" value="TreeGrafter"/>
</dbReference>
<dbReference type="Gene3D" id="3.10.20.90">
    <property type="entry name" value="Phosphatidylinositol 3-kinase Catalytic Subunit, Chain A, domain 1"/>
    <property type="match status" value="1"/>
</dbReference>
<evidence type="ECO:0000259" key="2">
    <source>
        <dbReference type="PROSITE" id="PS50033"/>
    </source>
</evidence>
<dbReference type="Gene3D" id="3.40.30.10">
    <property type="entry name" value="Glutaredoxin"/>
    <property type="match status" value="1"/>
</dbReference>
<dbReference type="PROSITE" id="PS50033">
    <property type="entry name" value="UBX"/>
    <property type="match status" value="1"/>
</dbReference>
<dbReference type="PANTHER" id="PTHR23322">
    <property type="entry name" value="FAS-ASSOCIATED PROTEIN"/>
    <property type="match status" value="1"/>
</dbReference>
<dbReference type="InterPro" id="IPR006577">
    <property type="entry name" value="UAS"/>
</dbReference>
<dbReference type="CDD" id="cd01767">
    <property type="entry name" value="UBX"/>
    <property type="match status" value="1"/>
</dbReference>
<protein>
    <submittedName>
        <fullName evidence="3">Plant UBX domain-containing protein 10-like</fullName>
    </submittedName>
</protein>
<dbReference type="SUPFAM" id="SSF54236">
    <property type="entry name" value="Ubiquitin-like"/>
    <property type="match status" value="1"/>
</dbReference>
<dbReference type="OrthoDB" id="1026733at2759"/>
<gene>
    <name evidence="3" type="ORF">G2W53_006783</name>
</gene>
<dbReference type="SMART" id="SM00166">
    <property type="entry name" value="UBX"/>
    <property type="match status" value="1"/>
</dbReference>
<keyword evidence="4" id="KW-1185">Reference proteome</keyword>
<dbReference type="AlphaFoldDB" id="A0A835CCV4"/>
<dbReference type="InterPro" id="IPR049483">
    <property type="entry name" value="FAF1_2-like_UAS"/>
</dbReference>
<dbReference type="PANTHER" id="PTHR23322:SF71">
    <property type="entry name" value="UBIQUITIN-ASSOCIATED (UBA) PROTEIN-RELATED"/>
    <property type="match status" value="1"/>
</dbReference>
<evidence type="ECO:0000256" key="1">
    <source>
        <dbReference type="ARBA" id="ARBA00022786"/>
    </source>
</evidence>
<dbReference type="Proteomes" id="UP000634136">
    <property type="component" value="Unassembled WGS sequence"/>
</dbReference>
<organism evidence="3 4">
    <name type="scientific">Senna tora</name>
    <dbReference type="NCBI Taxonomy" id="362788"/>
    <lineage>
        <taxon>Eukaryota</taxon>
        <taxon>Viridiplantae</taxon>
        <taxon>Streptophyta</taxon>
        <taxon>Embryophyta</taxon>
        <taxon>Tracheophyta</taxon>
        <taxon>Spermatophyta</taxon>
        <taxon>Magnoliopsida</taxon>
        <taxon>eudicotyledons</taxon>
        <taxon>Gunneridae</taxon>
        <taxon>Pentapetalae</taxon>
        <taxon>rosids</taxon>
        <taxon>fabids</taxon>
        <taxon>Fabales</taxon>
        <taxon>Fabaceae</taxon>
        <taxon>Caesalpinioideae</taxon>
        <taxon>Cassia clade</taxon>
        <taxon>Senna</taxon>
    </lineage>
</organism>
<dbReference type="EMBL" id="JAAIUW010000003">
    <property type="protein sequence ID" value="KAF7838301.1"/>
    <property type="molecule type" value="Genomic_DNA"/>
</dbReference>
<dbReference type="InterPro" id="IPR036249">
    <property type="entry name" value="Thioredoxin-like_sf"/>
</dbReference>
<dbReference type="Pfam" id="PF21021">
    <property type="entry name" value="FAF1"/>
    <property type="match status" value="1"/>
</dbReference>
<dbReference type="InterPro" id="IPR029071">
    <property type="entry name" value="Ubiquitin-like_domsf"/>
</dbReference>
<dbReference type="SUPFAM" id="SSF52833">
    <property type="entry name" value="Thioredoxin-like"/>
    <property type="match status" value="1"/>
</dbReference>
<name>A0A835CCV4_9FABA</name>
<keyword evidence="1" id="KW-0833">Ubl conjugation pathway</keyword>
<feature type="domain" description="UBX" evidence="2">
    <location>
        <begin position="270"/>
        <end position="348"/>
    </location>
</feature>
<proteinExistence type="predicted"/>
<evidence type="ECO:0000313" key="4">
    <source>
        <dbReference type="Proteomes" id="UP000634136"/>
    </source>
</evidence>
<dbReference type="GO" id="GO:0043130">
    <property type="term" value="F:ubiquitin binding"/>
    <property type="evidence" value="ECO:0007669"/>
    <property type="project" value="TreeGrafter"/>
</dbReference>
<dbReference type="SMART" id="SM00594">
    <property type="entry name" value="UAS"/>
    <property type="match status" value="1"/>
</dbReference>
<accession>A0A835CCV4</accession>
<evidence type="ECO:0000313" key="3">
    <source>
        <dbReference type="EMBL" id="KAF7838301.1"/>
    </source>
</evidence>